<dbReference type="PROSITE" id="PS51755">
    <property type="entry name" value="OMPR_PHOB"/>
    <property type="match status" value="1"/>
</dbReference>
<evidence type="ECO:0000256" key="2">
    <source>
        <dbReference type="ARBA" id="ARBA00023012"/>
    </source>
</evidence>
<dbReference type="RefSeq" id="WP_183339759.1">
    <property type="nucleotide sequence ID" value="NZ_JACHNU010000001.1"/>
</dbReference>
<keyword evidence="11" id="KW-1185">Reference proteome</keyword>
<dbReference type="InterPro" id="IPR039420">
    <property type="entry name" value="WalR-like"/>
</dbReference>
<keyword evidence="5" id="KW-0804">Transcription</keyword>
<dbReference type="Gene3D" id="1.10.10.10">
    <property type="entry name" value="Winged helix-like DNA-binding domain superfamily/Winged helix DNA-binding domain"/>
    <property type="match status" value="1"/>
</dbReference>
<dbReference type="CDD" id="cd00383">
    <property type="entry name" value="trans_reg_C"/>
    <property type="match status" value="1"/>
</dbReference>
<evidence type="ECO:0000256" key="6">
    <source>
        <dbReference type="PROSITE-ProRule" id="PRU00169"/>
    </source>
</evidence>
<dbReference type="GO" id="GO:0005829">
    <property type="term" value="C:cytosol"/>
    <property type="evidence" value="ECO:0007669"/>
    <property type="project" value="TreeGrafter"/>
</dbReference>
<keyword evidence="1 6" id="KW-0597">Phosphoprotein</keyword>
<dbReference type="Pfam" id="PF00072">
    <property type="entry name" value="Response_reg"/>
    <property type="match status" value="1"/>
</dbReference>
<keyword evidence="2" id="KW-0902">Two-component regulatory system</keyword>
<evidence type="ECO:0000259" key="9">
    <source>
        <dbReference type="PROSITE" id="PS51755"/>
    </source>
</evidence>
<feature type="domain" description="OmpR/PhoB-type" evidence="9">
    <location>
        <begin position="146"/>
        <end position="245"/>
    </location>
</feature>
<dbReference type="GO" id="GO:0006355">
    <property type="term" value="P:regulation of DNA-templated transcription"/>
    <property type="evidence" value="ECO:0007669"/>
    <property type="project" value="InterPro"/>
</dbReference>
<dbReference type="InterPro" id="IPR036388">
    <property type="entry name" value="WH-like_DNA-bd_sf"/>
</dbReference>
<dbReference type="Pfam" id="PF00486">
    <property type="entry name" value="Trans_reg_C"/>
    <property type="match status" value="1"/>
</dbReference>
<comment type="caution">
    <text evidence="10">The sequence shown here is derived from an EMBL/GenBank/DDBJ whole genome shotgun (WGS) entry which is preliminary data.</text>
</comment>
<dbReference type="PANTHER" id="PTHR48111:SF21">
    <property type="entry name" value="DNA-BINDING DUAL MASTER TRANSCRIPTIONAL REGULATOR RPAA"/>
    <property type="match status" value="1"/>
</dbReference>
<dbReference type="FunFam" id="3.40.50.2300:FF:000001">
    <property type="entry name" value="DNA-binding response regulator PhoB"/>
    <property type="match status" value="1"/>
</dbReference>
<dbReference type="Proteomes" id="UP000585272">
    <property type="component" value="Unassembled WGS sequence"/>
</dbReference>
<dbReference type="GO" id="GO:0032993">
    <property type="term" value="C:protein-DNA complex"/>
    <property type="evidence" value="ECO:0007669"/>
    <property type="project" value="TreeGrafter"/>
</dbReference>
<evidence type="ECO:0000313" key="10">
    <source>
        <dbReference type="EMBL" id="MBB4661527.1"/>
    </source>
</evidence>
<dbReference type="Gene3D" id="6.10.250.690">
    <property type="match status" value="1"/>
</dbReference>
<evidence type="ECO:0000256" key="5">
    <source>
        <dbReference type="ARBA" id="ARBA00023163"/>
    </source>
</evidence>
<feature type="domain" description="Response regulatory" evidence="8">
    <location>
        <begin position="19"/>
        <end position="134"/>
    </location>
</feature>
<dbReference type="PANTHER" id="PTHR48111">
    <property type="entry name" value="REGULATOR OF RPOS"/>
    <property type="match status" value="1"/>
</dbReference>
<dbReference type="PROSITE" id="PS50110">
    <property type="entry name" value="RESPONSE_REGULATORY"/>
    <property type="match status" value="1"/>
</dbReference>
<evidence type="ECO:0000313" key="11">
    <source>
        <dbReference type="Proteomes" id="UP000585272"/>
    </source>
</evidence>
<dbReference type="FunFam" id="1.10.10.10:FF:000018">
    <property type="entry name" value="DNA-binding response regulator ResD"/>
    <property type="match status" value="1"/>
</dbReference>
<gene>
    <name evidence="10" type="ORF">BDZ31_001100</name>
</gene>
<dbReference type="SMART" id="SM00448">
    <property type="entry name" value="REC"/>
    <property type="match status" value="1"/>
</dbReference>
<dbReference type="SMART" id="SM00862">
    <property type="entry name" value="Trans_reg_C"/>
    <property type="match status" value="1"/>
</dbReference>
<dbReference type="GO" id="GO:0000976">
    <property type="term" value="F:transcription cis-regulatory region binding"/>
    <property type="evidence" value="ECO:0007669"/>
    <property type="project" value="TreeGrafter"/>
</dbReference>
<name>A0A840I9D7_9ACTN</name>
<dbReference type="EMBL" id="JACHNU010000001">
    <property type="protein sequence ID" value="MBB4661527.1"/>
    <property type="molecule type" value="Genomic_DNA"/>
</dbReference>
<keyword evidence="4 7" id="KW-0238">DNA-binding</keyword>
<feature type="modified residue" description="4-aspartylphosphate" evidence="6">
    <location>
        <position position="68"/>
    </location>
</feature>
<evidence type="ECO:0000256" key="3">
    <source>
        <dbReference type="ARBA" id="ARBA00023015"/>
    </source>
</evidence>
<feature type="DNA-binding region" description="OmpR/PhoB-type" evidence="7">
    <location>
        <begin position="146"/>
        <end position="245"/>
    </location>
</feature>
<dbReference type="InterPro" id="IPR001789">
    <property type="entry name" value="Sig_transdc_resp-reg_receiver"/>
</dbReference>
<keyword evidence="3" id="KW-0805">Transcription regulation</keyword>
<evidence type="ECO:0000256" key="4">
    <source>
        <dbReference type="ARBA" id="ARBA00023125"/>
    </source>
</evidence>
<organism evidence="10 11">
    <name type="scientific">Conexibacter arvalis</name>
    <dbReference type="NCBI Taxonomy" id="912552"/>
    <lineage>
        <taxon>Bacteria</taxon>
        <taxon>Bacillati</taxon>
        <taxon>Actinomycetota</taxon>
        <taxon>Thermoleophilia</taxon>
        <taxon>Solirubrobacterales</taxon>
        <taxon>Conexibacteraceae</taxon>
        <taxon>Conexibacter</taxon>
    </lineage>
</organism>
<dbReference type="GO" id="GO:0000156">
    <property type="term" value="F:phosphorelay response regulator activity"/>
    <property type="evidence" value="ECO:0007669"/>
    <property type="project" value="TreeGrafter"/>
</dbReference>
<dbReference type="InterPro" id="IPR016032">
    <property type="entry name" value="Sig_transdc_resp-reg_C-effctor"/>
</dbReference>
<dbReference type="SUPFAM" id="SSF46894">
    <property type="entry name" value="C-terminal effector domain of the bipartite response regulators"/>
    <property type="match status" value="1"/>
</dbReference>
<evidence type="ECO:0000259" key="8">
    <source>
        <dbReference type="PROSITE" id="PS50110"/>
    </source>
</evidence>
<dbReference type="InterPro" id="IPR001867">
    <property type="entry name" value="OmpR/PhoB-type_DNA-bd"/>
</dbReference>
<sequence length="246" mass="27130">MREAPSSAPWNDGTDSSLTILVVDDESDLREMLTRSFSREGHRVLSVADGRAAIDRASSETFDVVLLDVALGPGPDGYEVCRTLRARRNVVPIIMLTALDSEADAVLGLEAGADDYVTKPFGLAELRSRIRAVLRRAGTRPMASSGEIVAVGPIQLDRARREVCMNGEPVHVTFSEFELLGALMADPGRLRNRQELLRAIWGDSAYRDPRAIDVHVRHLREKLEPEPDRPRHIVTVRGAGYRLQAG</sequence>
<dbReference type="CDD" id="cd17574">
    <property type="entry name" value="REC_OmpR"/>
    <property type="match status" value="1"/>
</dbReference>
<evidence type="ECO:0000256" key="7">
    <source>
        <dbReference type="PROSITE-ProRule" id="PRU01091"/>
    </source>
</evidence>
<dbReference type="InterPro" id="IPR011006">
    <property type="entry name" value="CheY-like_superfamily"/>
</dbReference>
<protein>
    <submittedName>
        <fullName evidence="10">DNA-binding response OmpR family regulator</fullName>
    </submittedName>
</protein>
<proteinExistence type="predicted"/>
<dbReference type="SUPFAM" id="SSF52172">
    <property type="entry name" value="CheY-like"/>
    <property type="match status" value="1"/>
</dbReference>
<accession>A0A840I9D7</accession>
<evidence type="ECO:0000256" key="1">
    <source>
        <dbReference type="ARBA" id="ARBA00022553"/>
    </source>
</evidence>
<reference evidence="10 11" key="1">
    <citation type="submission" date="2020-08" db="EMBL/GenBank/DDBJ databases">
        <title>Genomic Encyclopedia of Archaeal and Bacterial Type Strains, Phase II (KMG-II): from individual species to whole genera.</title>
        <authorList>
            <person name="Goeker M."/>
        </authorList>
    </citation>
    <scope>NUCLEOTIDE SEQUENCE [LARGE SCALE GENOMIC DNA]</scope>
    <source>
        <strain evidence="10 11">DSM 23288</strain>
    </source>
</reference>
<dbReference type="AlphaFoldDB" id="A0A840I9D7"/>
<dbReference type="Gene3D" id="3.40.50.2300">
    <property type="match status" value="1"/>
</dbReference>